<dbReference type="NCBIfam" id="NF047619">
    <property type="entry name" value="NADase_discoid"/>
    <property type="match status" value="1"/>
</dbReference>
<feature type="compositionally biased region" description="Polar residues" evidence="1">
    <location>
        <begin position="205"/>
        <end position="214"/>
    </location>
</feature>
<feature type="compositionally biased region" description="Low complexity" evidence="1">
    <location>
        <begin position="172"/>
        <end position="184"/>
    </location>
</feature>
<dbReference type="InterPro" id="IPR008979">
    <property type="entry name" value="Galactose-bd-like_sf"/>
</dbReference>
<keyword evidence="2" id="KW-0812">Transmembrane</keyword>
<dbReference type="InterPro" id="IPR057561">
    <property type="entry name" value="NADase_transloc"/>
</dbReference>
<evidence type="ECO:0000313" key="4">
    <source>
        <dbReference type="EMBL" id="BCJ31891.1"/>
    </source>
</evidence>
<organism evidence="4 5">
    <name type="scientific">Actinocatenispora sera</name>
    <dbReference type="NCBI Taxonomy" id="390989"/>
    <lineage>
        <taxon>Bacteria</taxon>
        <taxon>Bacillati</taxon>
        <taxon>Actinomycetota</taxon>
        <taxon>Actinomycetes</taxon>
        <taxon>Micromonosporales</taxon>
        <taxon>Micromonosporaceae</taxon>
        <taxon>Actinocatenispora</taxon>
    </lineage>
</organism>
<feature type="transmembrane region" description="Helical" evidence="2">
    <location>
        <begin position="371"/>
        <end position="393"/>
    </location>
</feature>
<accession>A0A810LCD8</accession>
<proteinExistence type="predicted"/>
<keyword evidence="2" id="KW-1133">Transmembrane helix</keyword>
<dbReference type="AlphaFoldDB" id="A0A810LCD8"/>
<protein>
    <recommendedName>
        <fullName evidence="3">NAD glycohydrolase translocation F5/8 type C domain-containing protein</fullName>
    </recommendedName>
</protein>
<evidence type="ECO:0000256" key="1">
    <source>
        <dbReference type="SAM" id="MobiDB-lite"/>
    </source>
</evidence>
<dbReference type="KEGG" id="aser:Asera_59990"/>
<evidence type="ECO:0000259" key="3">
    <source>
        <dbReference type="Pfam" id="PF25302"/>
    </source>
</evidence>
<feature type="compositionally biased region" description="Basic and acidic residues" evidence="1">
    <location>
        <begin position="216"/>
        <end position="227"/>
    </location>
</feature>
<reference evidence="4" key="1">
    <citation type="submission" date="2020-08" db="EMBL/GenBank/DDBJ databases">
        <title>Whole genome shotgun sequence of Actinocatenispora sera NBRC 101916.</title>
        <authorList>
            <person name="Komaki H."/>
            <person name="Tamura T."/>
        </authorList>
    </citation>
    <scope>NUCLEOTIDE SEQUENCE</scope>
    <source>
        <strain evidence="4">NBRC 101916</strain>
    </source>
</reference>
<dbReference type="Pfam" id="PF25302">
    <property type="entry name" value="NADase_transloc"/>
    <property type="match status" value="1"/>
</dbReference>
<evidence type="ECO:0000313" key="5">
    <source>
        <dbReference type="Proteomes" id="UP000680750"/>
    </source>
</evidence>
<feature type="region of interest" description="Disordered" evidence="1">
    <location>
        <begin position="240"/>
        <end position="299"/>
    </location>
</feature>
<feature type="compositionally biased region" description="Basic residues" evidence="1">
    <location>
        <begin position="289"/>
        <end position="299"/>
    </location>
</feature>
<evidence type="ECO:0000256" key="2">
    <source>
        <dbReference type="SAM" id="Phobius"/>
    </source>
</evidence>
<feature type="domain" description="NAD glycohydrolase translocation F5/8 type C" evidence="3">
    <location>
        <begin position="438"/>
        <end position="554"/>
    </location>
</feature>
<dbReference type="Gene3D" id="2.60.120.260">
    <property type="entry name" value="Galactose-binding domain-like"/>
    <property type="match status" value="1"/>
</dbReference>
<gene>
    <name evidence="4" type="ORF">Asera_59990</name>
</gene>
<sequence length="559" mass="58040">MIICTRCGNHNHDADDFCGSCGGFLEWTGERVTPKVSEEVIDEAVAEPQADPPGLLARIANVFSPTTQTVDRPGLSFKAPPEPPGSTGGAAGAAGAQAAAPARPPSGPAPKPPPPPPRPAKAAAPPPPVPPPAPPPPPGGVVPPPPPAPGGVAPPPPPAPGGVAPPPPPAPGGATSPEPSGSAAPAPPPPGRSVPTVRVAPVQSPAASTPSAGPNTREDLGDDDAARFRATLAGREASQLVSAVGPTPAHSAAAERPVPGSQAERPTPVPTDDVPGSVLPQPPQARLTPVRKTKPSRRLRPGDLICAECGEGNAPTRKFCSRCGTSLTEALPVRRRWWQRLIPRRGPRVLAAGARRTSGGPRDIRAALRRLYRRAVTIAGILGVLVGLTYVAYPPLRNRVNGIVTPRVEAVKDRAWGVVHPTYVPVHPSTVSGTTGRHDHPPADVADGYSNTAWEVVWKPNSPPTLTFDLGRRVSLTRLVLTAGTATGYADHDRPAQLHLVYSNRQSDTLTVTDQARPQTLKLSHAAGVTEVEVQVTHVYRSQHGSDVAISEIELFAKQ</sequence>
<feature type="region of interest" description="Disordered" evidence="1">
    <location>
        <begin position="67"/>
        <end position="228"/>
    </location>
</feature>
<keyword evidence="5" id="KW-1185">Reference proteome</keyword>
<dbReference type="SUPFAM" id="SSF49785">
    <property type="entry name" value="Galactose-binding domain-like"/>
    <property type="match status" value="1"/>
</dbReference>
<dbReference type="EMBL" id="AP023354">
    <property type="protein sequence ID" value="BCJ31891.1"/>
    <property type="molecule type" value="Genomic_DNA"/>
</dbReference>
<dbReference type="Proteomes" id="UP000680750">
    <property type="component" value="Chromosome"/>
</dbReference>
<feature type="compositionally biased region" description="Pro residues" evidence="1">
    <location>
        <begin position="102"/>
        <end position="171"/>
    </location>
</feature>
<name>A0A810LCD8_9ACTN</name>
<keyword evidence="2" id="KW-0472">Membrane</keyword>